<dbReference type="InterPro" id="IPR036441">
    <property type="entry name" value="DHquinase_II_sf"/>
</dbReference>
<evidence type="ECO:0000256" key="6">
    <source>
        <dbReference type="PIRSR" id="PIRSR001399-3"/>
    </source>
</evidence>
<dbReference type="HOGENOM" id="CLU_090968_1_0_1"/>
<evidence type="ECO:0000256" key="3">
    <source>
        <dbReference type="HAMAP-Rule" id="MF_03136"/>
    </source>
</evidence>
<dbReference type="CDD" id="cd00466">
    <property type="entry name" value="DHQase_II"/>
    <property type="match status" value="1"/>
</dbReference>
<feature type="binding site" evidence="3 5">
    <location>
        <position position="89"/>
    </location>
    <ligand>
        <name>substrate</name>
    </ligand>
</feature>
<evidence type="ECO:0000256" key="5">
    <source>
        <dbReference type="PIRSR" id="PIRSR001399-2"/>
    </source>
</evidence>
<dbReference type="GO" id="GO:0003855">
    <property type="term" value="F:3-dehydroquinate dehydratase activity"/>
    <property type="evidence" value="ECO:0007669"/>
    <property type="project" value="UniProtKB-UniRule"/>
</dbReference>
<comment type="pathway">
    <text evidence="3">Aromatic compound metabolism; 3,4-dihydroxybenzoate biosynthesis; 3,4-dihydroxybenzoate from 3-dehydroquinate: step 1/2.</text>
</comment>
<feature type="binding site" evidence="3 5">
    <location>
        <position position="82"/>
    </location>
    <ligand>
        <name>substrate</name>
    </ligand>
</feature>
<comment type="function">
    <text evidence="3">Is involved in the catabolism of quinate. Allows the utilization of quinate as carbon source via the beta-ketoadipate pathway.</text>
</comment>
<dbReference type="InParanoid" id="A0A066VTA8"/>
<dbReference type="OMA" id="AYTHYSY"/>
<name>A0A066VTA8_TILAU</name>
<dbReference type="Pfam" id="PF01220">
    <property type="entry name" value="DHquinase_II"/>
    <property type="match status" value="1"/>
</dbReference>
<dbReference type="PANTHER" id="PTHR21272:SF3">
    <property type="entry name" value="CATABOLIC 3-DEHYDROQUINASE"/>
    <property type="match status" value="1"/>
</dbReference>
<evidence type="ECO:0000256" key="2">
    <source>
        <dbReference type="ARBA" id="ARBA00023239"/>
    </source>
</evidence>
<reference evidence="7 8" key="1">
    <citation type="submission" date="2014-05" db="EMBL/GenBank/DDBJ databases">
        <title>Draft genome sequence of a rare smut relative, Tilletiaria anomala UBC 951.</title>
        <authorList>
            <consortium name="DOE Joint Genome Institute"/>
            <person name="Toome M."/>
            <person name="Kuo A."/>
            <person name="Henrissat B."/>
            <person name="Lipzen A."/>
            <person name="Tritt A."/>
            <person name="Yoshinaga Y."/>
            <person name="Zane M."/>
            <person name="Barry K."/>
            <person name="Grigoriev I.V."/>
            <person name="Spatafora J.W."/>
            <person name="Aimea M.C."/>
        </authorList>
    </citation>
    <scope>NUCLEOTIDE SEQUENCE [LARGE SCALE GENOMIC DNA]</scope>
    <source>
        <strain evidence="7 8">UBC 951</strain>
    </source>
</reference>
<dbReference type="EMBL" id="JMSN01000046">
    <property type="protein sequence ID" value="KDN44942.1"/>
    <property type="molecule type" value="Genomic_DNA"/>
</dbReference>
<dbReference type="GO" id="GO:0019631">
    <property type="term" value="P:quinate catabolic process"/>
    <property type="evidence" value="ECO:0007669"/>
    <property type="project" value="TreeGrafter"/>
</dbReference>
<dbReference type="Proteomes" id="UP000027361">
    <property type="component" value="Unassembled WGS sequence"/>
</dbReference>
<comment type="similarity">
    <text evidence="3">Belongs to the type-II 3-dehydroquinase family.</text>
</comment>
<accession>A0A066VTA8</accession>
<organism evidence="7 8">
    <name type="scientific">Tilletiaria anomala (strain ATCC 24038 / CBS 436.72 / UBC 951)</name>
    <dbReference type="NCBI Taxonomy" id="1037660"/>
    <lineage>
        <taxon>Eukaryota</taxon>
        <taxon>Fungi</taxon>
        <taxon>Dikarya</taxon>
        <taxon>Basidiomycota</taxon>
        <taxon>Ustilaginomycotina</taxon>
        <taxon>Exobasidiomycetes</taxon>
        <taxon>Georgefischeriales</taxon>
        <taxon>Tilletiariaceae</taxon>
        <taxon>Tilletiaria</taxon>
    </lineage>
</organism>
<gene>
    <name evidence="7" type="ORF">K437DRAFT_256807</name>
</gene>
<dbReference type="NCBIfam" id="TIGR01088">
    <property type="entry name" value="aroQ"/>
    <property type="match status" value="1"/>
</dbReference>
<dbReference type="PANTHER" id="PTHR21272">
    <property type="entry name" value="CATABOLIC 3-DEHYDROQUINASE"/>
    <property type="match status" value="1"/>
</dbReference>
<feature type="binding site" evidence="3 5">
    <location>
        <position position="76"/>
    </location>
    <ligand>
        <name>substrate</name>
    </ligand>
</feature>
<dbReference type="AlphaFoldDB" id="A0A066VTA8"/>
<dbReference type="PROSITE" id="PS01029">
    <property type="entry name" value="DEHYDROQUINASE_II"/>
    <property type="match status" value="1"/>
</dbReference>
<dbReference type="InterPro" id="IPR018509">
    <property type="entry name" value="DHquinase_II_CS"/>
</dbReference>
<evidence type="ECO:0000313" key="7">
    <source>
        <dbReference type="EMBL" id="KDN44942.1"/>
    </source>
</evidence>
<dbReference type="STRING" id="1037660.A0A066VTA8"/>
<evidence type="ECO:0000313" key="8">
    <source>
        <dbReference type="Proteomes" id="UP000027361"/>
    </source>
</evidence>
<dbReference type="NCBIfam" id="NF003807">
    <property type="entry name" value="PRK05395.1-4"/>
    <property type="match status" value="1"/>
</dbReference>
<dbReference type="EC" id="4.2.1.10" evidence="3"/>
<keyword evidence="1 3" id="KW-0672">Quinate metabolism</keyword>
<feature type="binding site" evidence="3 5">
    <location>
        <begin position="103"/>
        <end position="104"/>
    </location>
    <ligand>
        <name>substrate</name>
    </ligand>
</feature>
<dbReference type="InterPro" id="IPR001874">
    <property type="entry name" value="DHquinase_II"/>
</dbReference>
<dbReference type="HAMAP" id="MF_00169">
    <property type="entry name" value="AroQ"/>
    <property type="match status" value="1"/>
</dbReference>
<dbReference type="NCBIfam" id="NF003804">
    <property type="entry name" value="PRK05395.1-1"/>
    <property type="match status" value="1"/>
</dbReference>
<evidence type="ECO:0000256" key="4">
    <source>
        <dbReference type="PIRSR" id="PIRSR001399-1"/>
    </source>
</evidence>
<dbReference type="NCBIfam" id="NF003806">
    <property type="entry name" value="PRK05395.1-3"/>
    <property type="match status" value="1"/>
</dbReference>
<sequence>MAKSILLLNGPNLNMLGLREPDKYGTATLGDIVNLAGAHCLDAGVAFDHLQTNHEGTMLDRIHQARSDGTQAIVINAGAWTHTSVALRDALLASEKPFIELHISNTHAREPFRHHSYLADKAKGIIMGLGTYGYTVAIDYCIKHLM</sequence>
<dbReference type="UniPathway" id="UPA00088">
    <property type="reaction ID" value="UER00178"/>
</dbReference>
<dbReference type="PIRSF" id="PIRSF001399">
    <property type="entry name" value="DHquinase_II"/>
    <property type="match status" value="1"/>
</dbReference>
<proteinExistence type="inferred from homology"/>
<dbReference type="SUPFAM" id="SSF52304">
    <property type="entry name" value="Type II 3-dehydroquinate dehydratase"/>
    <property type="match status" value="1"/>
</dbReference>
<dbReference type="OrthoDB" id="8191625at2759"/>
<protein>
    <recommendedName>
        <fullName evidence="3">Catabolic 3-dehydroquinase</fullName>
        <shortName evidence="3">cDHQase</shortName>
        <ecNumber evidence="3">4.2.1.10</ecNumber>
    </recommendedName>
    <alternativeName>
        <fullName evidence="3">3-dehydroquinate dehydratase</fullName>
    </alternativeName>
</protein>
<dbReference type="RefSeq" id="XP_013243009.1">
    <property type="nucleotide sequence ID" value="XM_013387555.1"/>
</dbReference>
<feature type="active site" description="Proton donor" evidence="3 4">
    <location>
        <position position="102"/>
    </location>
</feature>
<keyword evidence="2 3" id="KW-0456">Lyase</keyword>
<dbReference type="NCBIfam" id="NF003805">
    <property type="entry name" value="PRK05395.1-2"/>
    <property type="match status" value="1"/>
</dbReference>
<comment type="caution">
    <text evidence="7">The sequence shown here is derived from an EMBL/GenBank/DDBJ whole genome shotgun (WGS) entry which is preliminary data.</text>
</comment>
<feature type="active site" description="Proton acceptor" evidence="3 4">
    <location>
        <position position="24"/>
    </location>
</feature>
<keyword evidence="8" id="KW-1185">Reference proteome</keyword>
<dbReference type="GeneID" id="25264526"/>
<evidence type="ECO:0000256" key="1">
    <source>
        <dbReference type="ARBA" id="ARBA00022911"/>
    </source>
</evidence>
<feature type="binding site" evidence="3 5">
    <location>
        <position position="113"/>
    </location>
    <ligand>
        <name>substrate</name>
    </ligand>
</feature>
<feature type="site" description="Transition state stabilizer" evidence="3 6">
    <location>
        <position position="19"/>
    </location>
</feature>
<dbReference type="Gene3D" id="3.40.50.9100">
    <property type="entry name" value="Dehydroquinase, class II"/>
    <property type="match status" value="1"/>
</dbReference>
<comment type="subunit">
    <text evidence="3">Homododecamer. Adopts a ring-like structure, composed of an arrangement of two hexameric rings stacked on top of one another.</text>
</comment>
<dbReference type="GO" id="GO:0046279">
    <property type="term" value="P:3,4-dihydroxybenzoate biosynthetic process"/>
    <property type="evidence" value="ECO:0007669"/>
    <property type="project" value="UniProtKB-UniRule"/>
</dbReference>
<comment type="catalytic activity">
    <reaction evidence="3">
        <text>3-dehydroquinate = 3-dehydroshikimate + H2O</text>
        <dbReference type="Rhea" id="RHEA:21096"/>
        <dbReference type="ChEBI" id="CHEBI:15377"/>
        <dbReference type="ChEBI" id="CHEBI:16630"/>
        <dbReference type="ChEBI" id="CHEBI:32364"/>
        <dbReference type="EC" id="4.2.1.10"/>
    </reaction>
</comment>